<dbReference type="KEGG" id="pcor:KS4_31690"/>
<dbReference type="EMBL" id="CP036425">
    <property type="protein sequence ID" value="QDU35091.1"/>
    <property type="molecule type" value="Genomic_DNA"/>
</dbReference>
<evidence type="ECO:0000256" key="1">
    <source>
        <dbReference type="SAM" id="Phobius"/>
    </source>
</evidence>
<keyword evidence="1" id="KW-0812">Transmembrane</keyword>
<evidence type="ECO:0000313" key="2">
    <source>
        <dbReference type="EMBL" id="QDU35091.1"/>
    </source>
</evidence>
<dbReference type="Proteomes" id="UP000317369">
    <property type="component" value="Chromosome"/>
</dbReference>
<organism evidence="2 3">
    <name type="scientific">Poriferisphaera corsica</name>
    <dbReference type="NCBI Taxonomy" id="2528020"/>
    <lineage>
        <taxon>Bacteria</taxon>
        <taxon>Pseudomonadati</taxon>
        <taxon>Planctomycetota</taxon>
        <taxon>Phycisphaerae</taxon>
        <taxon>Phycisphaerales</taxon>
        <taxon>Phycisphaeraceae</taxon>
        <taxon>Poriferisphaera</taxon>
    </lineage>
</organism>
<dbReference type="AlphaFoldDB" id="A0A517YXZ6"/>
<evidence type="ECO:0000313" key="3">
    <source>
        <dbReference type="Proteomes" id="UP000317369"/>
    </source>
</evidence>
<reference evidence="2 3" key="1">
    <citation type="submission" date="2019-02" db="EMBL/GenBank/DDBJ databases">
        <title>Deep-cultivation of Planctomycetes and their phenomic and genomic characterization uncovers novel biology.</title>
        <authorList>
            <person name="Wiegand S."/>
            <person name="Jogler M."/>
            <person name="Boedeker C."/>
            <person name="Pinto D."/>
            <person name="Vollmers J."/>
            <person name="Rivas-Marin E."/>
            <person name="Kohn T."/>
            <person name="Peeters S.H."/>
            <person name="Heuer A."/>
            <person name="Rast P."/>
            <person name="Oberbeckmann S."/>
            <person name="Bunk B."/>
            <person name="Jeske O."/>
            <person name="Meyerdierks A."/>
            <person name="Storesund J.E."/>
            <person name="Kallscheuer N."/>
            <person name="Luecker S."/>
            <person name="Lage O.M."/>
            <person name="Pohl T."/>
            <person name="Merkel B.J."/>
            <person name="Hornburger P."/>
            <person name="Mueller R.-W."/>
            <person name="Bruemmer F."/>
            <person name="Labrenz M."/>
            <person name="Spormann A.M."/>
            <person name="Op den Camp H."/>
            <person name="Overmann J."/>
            <person name="Amann R."/>
            <person name="Jetten M.S.M."/>
            <person name="Mascher T."/>
            <person name="Medema M.H."/>
            <person name="Devos D.P."/>
            <person name="Kaster A.-K."/>
            <person name="Ovreas L."/>
            <person name="Rohde M."/>
            <person name="Galperin M.Y."/>
            <person name="Jogler C."/>
        </authorList>
    </citation>
    <scope>NUCLEOTIDE SEQUENCE [LARGE SCALE GENOMIC DNA]</scope>
    <source>
        <strain evidence="2 3">KS4</strain>
    </source>
</reference>
<accession>A0A517YXZ6</accession>
<keyword evidence="1" id="KW-0472">Membrane</keyword>
<proteinExistence type="predicted"/>
<gene>
    <name evidence="2" type="ORF">KS4_31690</name>
</gene>
<feature type="transmembrane region" description="Helical" evidence="1">
    <location>
        <begin position="60"/>
        <end position="82"/>
    </location>
</feature>
<name>A0A517YXZ6_9BACT</name>
<protein>
    <submittedName>
        <fullName evidence="2">Uncharacterized protein</fullName>
    </submittedName>
</protein>
<feature type="transmembrane region" description="Helical" evidence="1">
    <location>
        <begin position="31"/>
        <end position="48"/>
    </location>
</feature>
<sequence>MERVTFHRRVDLKAGWLSSQRHGFLAARSQSLIVLLSIGLIGLMPVMWGVRQMLAWESMWLGSVGGIVAVSVAMALGAIYVYRYRRYRVQVATDHARFGDGYTQEISINRHGVRFMQTGEAQLFYPWWQVGYSWQRRRLVLHLFLSGHVLRVRYSDLSPRQIEQIKGWIEAARQPYTKCKQCGYDLRGSHGPSCPECGCEIPAHHVPTF</sequence>
<keyword evidence="3" id="KW-1185">Reference proteome</keyword>
<keyword evidence="1" id="KW-1133">Transmembrane helix</keyword>
<dbReference type="RefSeq" id="WP_145079897.1">
    <property type="nucleotide sequence ID" value="NZ_CP036425.1"/>
</dbReference>